<comment type="caution">
    <text evidence="19">The sequence shown here is derived from an EMBL/GenBank/DDBJ whole genome shotgun (WGS) entry which is preliminary data.</text>
</comment>
<comment type="catalytic activity">
    <reaction evidence="1 15">
        <text>GTP = 3',5'-cyclic GMP + diphosphate</text>
        <dbReference type="Rhea" id="RHEA:13665"/>
        <dbReference type="ChEBI" id="CHEBI:33019"/>
        <dbReference type="ChEBI" id="CHEBI:37565"/>
        <dbReference type="ChEBI" id="CHEBI:57746"/>
        <dbReference type="EC" id="4.6.1.2"/>
    </reaction>
</comment>
<dbReference type="InterPro" id="IPR000719">
    <property type="entry name" value="Prot_kinase_dom"/>
</dbReference>
<comment type="similarity">
    <text evidence="14">Belongs to the adenylyl cyclase class-4/guanylyl cyclase family.</text>
</comment>
<dbReference type="Proteomes" id="UP001634394">
    <property type="component" value="Unassembled WGS sequence"/>
</dbReference>
<evidence type="ECO:0000256" key="8">
    <source>
        <dbReference type="ARBA" id="ARBA00023134"/>
    </source>
</evidence>
<dbReference type="PANTHER" id="PTHR11920">
    <property type="entry name" value="GUANYLYL CYCLASE"/>
    <property type="match status" value="1"/>
</dbReference>
<keyword evidence="9" id="KW-0472">Membrane</keyword>
<keyword evidence="12 14" id="KW-0456">Lyase</keyword>
<keyword evidence="6" id="KW-0547">Nucleotide-binding</keyword>
<dbReference type="Gene3D" id="3.30.70.1230">
    <property type="entry name" value="Nucleotide cyclase"/>
    <property type="match status" value="1"/>
</dbReference>
<dbReference type="GO" id="GO:0005525">
    <property type="term" value="F:GTP binding"/>
    <property type="evidence" value="ECO:0007669"/>
    <property type="project" value="UniProtKB-KW"/>
</dbReference>
<accession>A0ABD3WRQ9</accession>
<evidence type="ECO:0000256" key="11">
    <source>
        <dbReference type="ARBA" id="ARBA00023180"/>
    </source>
</evidence>
<dbReference type="FunFam" id="1.10.510.10:FF:000420">
    <property type="entry name" value="Guanylate cyclase"/>
    <property type="match status" value="1"/>
</dbReference>
<feature type="domain" description="Protein kinase" evidence="17">
    <location>
        <begin position="41"/>
        <end position="311"/>
    </location>
</feature>
<comment type="subcellular location">
    <subcellularLocation>
        <location evidence="2">Membrane</location>
        <topology evidence="2">Single-pass type I membrane protein</topology>
    </subcellularLocation>
</comment>
<dbReference type="InterPro" id="IPR029787">
    <property type="entry name" value="Nucleotide_cyclase"/>
</dbReference>
<dbReference type="CDD" id="cd07302">
    <property type="entry name" value="CHD"/>
    <property type="match status" value="1"/>
</dbReference>
<evidence type="ECO:0000256" key="7">
    <source>
        <dbReference type="ARBA" id="ARBA00022989"/>
    </source>
</evidence>
<evidence type="ECO:0000256" key="3">
    <source>
        <dbReference type="ARBA" id="ARBA00012202"/>
    </source>
</evidence>
<keyword evidence="5" id="KW-0732">Signal</keyword>
<evidence type="ECO:0000256" key="2">
    <source>
        <dbReference type="ARBA" id="ARBA00004479"/>
    </source>
</evidence>
<dbReference type="Pfam" id="PF00211">
    <property type="entry name" value="Guanylate_cyc"/>
    <property type="match status" value="1"/>
</dbReference>
<keyword evidence="4" id="KW-0812">Transmembrane</keyword>
<keyword evidence="7" id="KW-1133">Transmembrane helix</keyword>
<dbReference type="SUPFAM" id="SSF56112">
    <property type="entry name" value="Protein kinase-like (PK-like)"/>
    <property type="match status" value="1"/>
</dbReference>
<keyword evidence="8" id="KW-0342">GTP-binding</keyword>
<evidence type="ECO:0000256" key="5">
    <source>
        <dbReference type="ARBA" id="ARBA00022729"/>
    </source>
</evidence>
<feature type="region of interest" description="Disordered" evidence="16">
    <location>
        <begin position="32"/>
        <end position="53"/>
    </location>
</feature>
<keyword evidence="20" id="KW-1185">Reference proteome</keyword>
<dbReference type="Gene3D" id="1.10.510.10">
    <property type="entry name" value="Transferase(Phosphotransferase) domain 1"/>
    <property type="match status" value="1"/>
</dbReference>
<feature type="domain" description="Guanylate cyclase" evidence="18">
    <location>
        <begin position="379"/>
        <end position="509"/>
    </location>
</feature>
<dbReference type="GO" id="GO:0016020">
    <property type="term" value="C:membrane"/>
    <property type="evidence" value="ECO:0007669"/>
    <property type="project" value="UniProtKB-SubCell"/>
</dbReference>
<evidence type="ECO:0000256" key="15">
    <source>
        <dbReference type="RuleBase" id="RU003431"/>
    </source>
</evidence>
<evidence type="ECO:0000313" key="19">
    <source>
        <dbReference type="EMBL" id="KAL3875928.1"/>
    </source>
</evidence>
<keyword evidence="10" id="KW-0675">Receptor</keyword>
<dbReference type="FunFam" id="3.30.70.1230:FF:000004">
    <property type="entry name" value="Guanylate cyclase"/>
    <property type="match status" value="1"/>
</dbReference>
<dbReference type="PROSITE" id="PS50125">
    <property type="entry name" value="GUANYLATE_CYCLASE_2"/>
    <property type="match status" value="1"/>
</dbReference>
<dbReference type="InterPro" id="IPR001054">
    <property type="entry name" value="A/G_cyclase"/>
</dbReference>
<sequence>MTENCLFLIIKQRRSHPWKFLLSYENESERTTLLGDTRNQKEQSSREGDPSGKRITIGSYKGNIVTVKHILKKHVEINRSLKKQLQIRKELNHDNINRFIGACMEPPHIYILTQYCQRGSLEDILQNDDIHLDDMFVASLVSDLIKGMIFIHESEIVTHGNLKSSNCLVDSRWVLQIADFGFQQLKSDRSASLTDIQKHYKNIAWKAPELLRDMNRDPRGTQKGDVYSFALVLYDIIGRKGPWGVTGYSYKEIVDKVKSRTEHDVFRPELSFLSCEPFVKQCLMECWCEDPEQRPDFKFIRYRLKPLQAGLNSNILDNMIAMMEKYAHNLEGLVAERTEQLSEEKKMTENLLLRMLPRFVADQLKRGKPVAPETFDSVTCYFSDIVGFTALSADSTPFEIVCMLNDLYTYFDSIADNYDAYKVETIGDAYFVVSGLPIRNGDLHAGEIASMSLELLDAIRKFKIRHKPHETLKLRIGIHSGPCVAGVVGLRMPRYTLFGDTVNTASRMETTGVPLKIHCSAECRAILKKLGGYTLSERGYVKMKGKGELLTYFLEEEDSSTRIRRLSDVKSSLLNKTQSGSILGPKLVAGDTGCDKNSNCSGYWSAEVPPTPTLDKNLTPCDSQTNIGLEYLAVNPLSRTSLWSTSHSENSNHVSGDHFNDSSSPTVLGHCMEDMLWNNVLYEDCEDTVNEDSTYSLVTMSEDVETSPEYIHLLDMFTSNTQDCIKDGATMEMV</sequence>
<organism evidence="19 20">
    <name type="scientific">Sinanodonta woodiana</name>
    <name type="common">Chinese pond mussel</name>
    <name type="synonym">Anodonta woodiana</name>
    <dbReference type="NCBI Taxonomy" id="1069815"/>
    <lineage>
        <taxon>Eukaryota</taxon>
        <taxon>Metazoa</taxon>
        <taxon>Spiralia</taxon>
        <taxon>Lophotrochozoa</taxon>
        <taxon>Mollusca</taxon>
        <taxon>Bivalvia</taxon>
        <taxon>Autobranchia</taxon>
        <taxon>Heteroconchia</taxon>
        <taxon>Palaeoheterodonta</taxon>
        <taxon>Unionida</taxon>
        <taxon>Unionoidea</taxon>
        <taxon>Unionidae</taxon>
        <taxon>Unioninae</taxon>
        <taxon>Sinanodonta</taxon>
    </lineage>
</organism>
<evidence type="ECO:0000256" key="13">
    <source>
        <dbReference type="ARBA" id="ARBA00023293"/>
    </source>
</evidence>
<evidence type="ECO:0000256" key="12">
    <source>
        <dbReference type="ARBA" id="ARBA00023239"/>
    </source>
</evidence>
<evidence type="ECO:0000256" key="14">
    <source>
        <dbReference type="RuleBase" id="RU000405"/>
    </source>
</evidence>
<keyword evidence="13 15" id="KW-0141">cGMP biosynthesis</keyword>
<evidence type="ECO:0000256" key="1">
    <source>
        <dbReference type="ARBA" id="ARBA00001436"/>
    </source>
</evidence>
<keyword evidence="11" id="KW-0325">Glycoprotein</keyword>
<dbReference type="InterPro" id="IPR001245">
    <property type="entry name" value="Ser-Thr/Tyr_kinase_cat_dom"/>
</dbReference>
<proteinExistence type="inferred from homology"/>
<dbReference type="Pfam" id="PF07714">
    <property type="entry name" value="PK_Tyr_Ser-Thr"/>
    <property type="match status" value="1"/>
</dbReference>
<evidence type="ECO:0000313" key="20">
    <source>
        <dbReference type="Proteomes" id="UP001634394"/>
    </source>
</evidence>
<evidence type="ECO:0000256" key="4">
    <source>
        <dbReference type="ARBA" id="ARBA00022692"/>
    </source>
</evidence>
<evidence type="ECO:0000256" key="16">
    <source>
        <dbReference type="SAM" id="MobiDB-lite"/>
    </source>
</evidence>
<name>A0ABD3WRQ9_SINWO</name>
<dbReference type="AlphaFoldDB" id="A0ABD3WRQ9"/>
<dbReference type="SUPFAM" id="SSF55073">
    <property type="entry name" value="Nucleotide cyclase"/>
    <property type="match status" value="1"/>
</dbReference>
<dbReference type="InterPro" id="IPR011009">
    <property type="entry name" value="Kinase-like_dom_sf"/>
</dbReference>
<dbReference type="SMART" id="SM00044">
    <property type="entry name" value="CYCc"/>
    <property type="match status" value="1"/>
</dbReference>
<evidence type="ECO:0000256" key="9">
    <source>
        <dbReference type="ARBA" id="ARBA00023136"/>
    </source>
</evidence>
<dbReference type="GO" id="GO:0004383">
    <property type="term" value="F:guanylate cyclase activity"/>
    <property type="evidence" value="ECO:0007669"/>
    <property type="project" value="UniProtKB-EC"/>
</dbReference>
<evidence type="ECO:0000259" key="18">
    <source>
        <dbReference type="PROSITE" id="PS50125"/>
    </source>
</evidence>
<reference evidence="19 20" key="1">
    <citation type="submission" date="2024-11" db="EMBL/GenBank/DDBJ databases">
        <title>Chromosome-level genome assembly of the freshwater bivalve Anodonta woodiana.</title>
        <authorList>
            <person name="Chen X."/>
        </authorList>
    </citation>
    <scope>NUCLEOTIDE SEQUENCE [LARGE SCALE GENOMIC DNA]</scope>
    <source>
        <strain evidence="19">MN2024</strain>
        <tissue evidence="19">Gills</tissue>
    </source>
</reference>
<dbReference type="InterPro" id="IPR018297">
    <property type="entry name" value="A/G_cyclase_CS"/>
</dbReference>
<dbReference type="EC" id="4.6.1.2" evidence="3 15"/>
<feature type="compositionally biased region" description="Basic and acidic residues" evidence="16">
    <location>
        <begin position="38"/>
        <end position="52"/>
    </location>
</feature>
<evidence type="ECO:0000259" key="17">
    <source>
        <dbReference type="PROSITE" id="PS50011"/>
    </source>
</evidence>
<dbReference type="PROSITE" id="PS50011">
    <property type="entry name" value="PROTEIN_KINASE_DOM"/>
    <property type="match status" value="1"/>
</dbReference>
<evidence type="ECO:0000256" key="6">
    <source>
        <dbReference type="ARBA" id="ARBA00022741"/>
    </source>
</evidence>
<dbReference type="EMBL" id="JBJQND010000005">
    <property type="protein sequence ID" value="KAL3875928.1"/>
    <property type="molecule type" value="Genomic_DNA"/>
</dbReference>
<dbReference type="PANTHER" id="PTHR11920:SF501">
    <property type="entry name" value="GUANYLATE CYCLASE 32E"/>
    <property type="match status" value="1"/>
</dbReference>
<dbReference type="InterPro" id="IPR050401">
    <property type="entry name" value="Cyclic_nucleotide_synthase"/>
</dbReference>
<protein>
    <recommendedName>
        <fullName evidence="3 15">Guanylate cyclase</fullName>
        <ecNumber evidence="3 15">4.6.1.2</ecNumber>
    </recommendedName>
</protein>
<dbReference type="PROSITE" id="PS00452">
    <property type="entry name" value="GUANYLATE_CYCLASE_1"/>
    <property type="match status" value="1"/>
</dbReference>
<evidence type="ECO:0000256" key="10">
    <source>
        <dbReference type="ARBA" id="ARBA00023170"/>
    </source>
</evidence>
<gene>
    <name evidence="19" type="ORF">ACJMK2_033832</name>
</gene>